<dbReference type="AlphaFoldDB" id="A0A6N3BNJ0"/>
<evidence type="ECO:0000313" key="1">
    <source>
        <dbReference type="EMBL" id="VYU03127.1"/>
    </source>
</evidence>
<sequence length="97" mass="11395">MMVAIIERNRDFKFLTNKELLEQAKINSKKQGTTLSKALDLFVKQVAITGKINLMSEEELEKERLFRQLQTEVNESIAEYKTGKYYTEEDLNERYGL</sequence>
<protein>
    <recommendedName>
        <fullName evidence="2">DNA-damage-inducible protein J</fullName>
    </recommendedName>
</protein>
<gene>
    <name evidence="1" type="ORF">SLLFYP71_01313</name>
</gene>
<dbReference type="RefSeq" id="WP_237392796.1">
    <property type="nucleotide sequence ID" value="NZ_CABIZE010000002.1"/>
</dbReference>
<dbReference type="EMBL" id="CACRUI010000016">
    <property type="protein sequence ID" value="VYU03127.1"/>
    <property type="molecule type" value="Genomic_DNA"/>
</dbReference>
<accession>A0A6N3BNJ0</accession>
<name>A0A6N3BNJ0_9STRE</name>
<evidence type="ECO:0008006" key="2">
    <source>
        <dbReference type="Google" id="ProtNLM"/>
    </source>
</evidence>
<organism evidence="1">
    <name type="scientific">Streptococcus lutetiensis</name>
    <dbReference type="NCBI Taxonomy" id="150055"/>
    <lineage>
        <taxon>Bacteria</taxon>
        <taxon>Bacillati</taxon>
        <taxon>Bacillota</taxon>
        <taxon>Bacilli</taxon>
        <taxon>Lactobacillales</taxon>
        <taxon>Streptococcaceae</taxon>
        <taxon>Streptococcus</taxon>
    </lineage>
</organism>
<proteinExistence type="predicted"/>
<reference evidence="1" key="1">
    <citation type="submission" date="2019-11" db="EMBL/GenBank/DDBJ databases">
        <authorList>
            <person name="Feng L."/>
        </authorList>
    </citation>
    <scope>NUCLEOTIDE SEQUENCE</scope>
    <source>
        <strain evidence="1">SLutetiensisLFYP71</strain>
    </source>
</reference>